<dbReference type="RefSeq" id="XP_026688846.1">
    <property type="nucleotide sequence ID" value="XM_026833045.1"/>
</dbReference>
<evidence type="ECO:0000259" key="1">
    <source>
        <dbReference type="Pfam" id="PF21237"/>
    </source>
</evidence>
<evidence type="ECO:0000313" key="2">
    <source>
        <dbReference type="Proteomes" id="UP000079169"/>
    </source>
</evidence>
<accession>A0A3Q0JKG5</accession>
<feature type="non-terminal residue" evidence="3">
    <location>
        <position position="122"/>
    </location>
</feature>
<feature type="domain" description="Pus10 N-terminal eukaryotes" evidence="1">
    <location>
        <begin position="2"/>
        <end position="120"/>
    </location>
</feature>
<dbReference type="KEGG" id="dci:113473394"/>
<feature type="non-terminal residue" evidence="3">
    <location>
        <position position="1"/>
    </location>
</feature>
<dbReference type="Pfam" id="PF21237">
    <property type="entry name" value="Pus10_N_euk"/>
    <property type="match status" value="1"/>
</dbReference>
<dbReference type="PaxDb" id="121845-A0A3Q0JKG5"/>
<organism evidence="2 3">
    <name type="scientific">Diaphorina citri</name>
    <name type="common">Asian citrus psyllid</name>
    <dbReference type="NCBI Taxonomy" id="121845"/>
    <lineage>
        <taxon>Eukaryota</taxon>
        <taxon>Metazoa</taxon>
        <taxon>Ecdysozoa</taxon>
        <taxon>Arthropoda</taxon>
        <taxon>Hexapoda</taxon>
        <taxon>Insecta</taxon>
        <taxon>Pterygota</taxon>
        <taxon>Neoptera</taxon>
        <taxon>Paraneoptera</taxon>
        <taxon>Hemiptera</taxon>
        <taxon>Sternorrhyncha</taxon>
        <taxon>Psylloidea</taxon>
        <taxon>Psyllidae</taxon>
        <taxon>Diaphorininae</taxon>
        <taxon>Diaphorina</taxon>
    </lineage>
</organism>
<dbReference type="STRING" id="121845.A0A3Q0JKG5"/>
<evidence type="ECO:0000313" key="3">
    <source>
        <dbReference type="RefSeq" id="XP_026688846.1"/>
    </source>
</evidence>
<sequence>ASENDYDSFNLAMTLPISYQMRAHALAYYVKKNYPEVAHTHNNIFPWVNIKDVYKATMAPTIAKTVKRMLKFNSELTINVKLTYSNDELECFKLLELCPDVFGQRNTKKFRGFLFSKKSVDE</sequence>
<protein>
    <submittedName>
        <fullName evidence="3">Uncharacterized protein LOC113473394</fullName>
    </submittedName>
</protein>
<keyword evidence="2" id="KW-1185">Reference proteome</keyword>
<name>A0A3Q0JKG5_DIACI</name>
<dbReference type="GeneID" id="113473394"/>
<dbReference type="AlphaFoldDB" id="A0A3Q0JKG5"/>
<reference evidence="3" key="1">
    <citation type="submission" date="2025-08" db="UniProtKB">
        <authorList>
            <consortium name="RefSeq"/>
        </authorList>
    </citation>
    <scope>IDENTIFICATION</scope>
</reference>
<dbReference type="Proteomes" id="UP000079169">
    <property type="component" value="Unplaced"/>
</dbReference>
<dbReference type="InterPro" id="IPR048742">
    <property type="entry name" value="Pus10_N_euk"/>
</dbReference>
<gene>
    <name evidence="3" type="primary">LOC113473394</name>
</gene>
<proteinExistence type="predicted"/>